<dbReference type="PANTHER" id="PTHR43798">
    <property type="entry name" value="MONOACYLGLYCEROL LIPASE"/>
    <property type="match status" value="1"/>
</dbReference>
<dbReference type="PRINTS" id="PR00412">
    <property type="entry name" value="EPOXHYDRLASE"/>
</dbReference>
<protein>
    <submittedName>
        <fullName evidence="3">3-oxoadipate enol-lactonase</fullName>
        <ecNumber evidence="3">3.1.1.24</ecNumber>
    </submittedName>
</protein>
<feature type="domain" description="AB hydrolase-1" evidence="1">
    <location>
        <begin position="38"/>
        <end position="264"/>
    </location>
</feature>
<dbReference type="Proteomes" id="UP000517759">
    <property type="component" value="Unassembled WGS sequence"/>
</dbReference>
<keyword evidence="5" id="KW-1185">Reference proteome</keyword>
<dbReference type="InterPro" id="IPR029058">
    <property type="entry name" value="AB_hydrolase_fold"/>
</dbReference>
<evidence type="ECO:0000313" key="2">
    <source>
        <dbReference type="EMBL" id="GLS45907.1"/>
    </source>
</evidence>
<dbReference type="AlphaFoldDB" id="A0A7W6AQG8"/>
<evidence type="ECO:0000313" key="5">
    <source>
        <dbReference type="Proteomes" id="UP001156881"/>
    </source>
</evidence>
<evidence type="ECO:0000259" key="1">
    <source>
        <dbReference type="Pfam" id="PF00561"/>
    </source>
</evidence>
<dbReference type="Gene3D" id="3.40.50.1820">
    <property type="entry name" value="alpha/beta hydrolase"/>
    <property type="match status" value="1"/>
</dbReference>
<dbReference type="SUPFAM" id="SSF53474">
    <property type="entry name" value="alpha/beta-Hydrolases"/>
    <property type="match status" value="1"/>
</dbReference>
<evidence type="ECO:0000313" key="4">
    <source>
        <dbReference type="Proteomes" id="UP000517759"/>
    </source>
</evidence>
<evidence type="ECO:0000313" key="3">
    <source>
        <dbReference type="EMBL" id="MBB3905370.1"/>
    </source>
</evidence>
<reference evidence="2" key="1">
    <citation type="journal article" date="2014" name="Int. J. Syst. Evol. Microbiol.">
        <title>Complete genome of a new Firmicutes species belonging to the dominant human colonic microbiota ('Ruminococcus bicirculans') reveals two chromosomes and a selective capacity to utilize plant glucans.</title>
        <authorList>
            <consortium name="NISC Comparative Sequencing Program"/>
            <person name="Wegmann U."/>
            <person name="Louis P."/>
            <person name="Goesmann A."/>
            <person name="Henrissat B."/>
            <person name="Duncan S.H."/>
            <person name="Flint H.J."/>
        </authorList>
    </citation>
    <scope>NUCLEOTIDE SEQUENCE</scope>
    <source>
        <strain evidence="2">NBRC 107710</strain>
    </source>
</reference>
<reference evidence="5" key="2">
    <citation type="journal article" date="2019" name="Int. J. Syst. Evol. Microbiol.">
        <title>The Global Catalogue of Microorganisms (GCM) 10K type strain sequencing project: providing services to taxonomists for standard genome sequencing and annotation.</title>
        <authorList>
            <consortium name="The Broad Institute Genomics Platform"/>
            <consortium name="The Broad Institute Genome Sequencing Center for Infectious Disease"/>
            <person name="Wu L."/>
            <person name="Ma J."/>
        </authorList>
    </citation>
    <scope>NUCLEOTIDE SEQUENCE [LARGE SCALE GENOMIC DNA]</scope>
    <source>
        <strain evidence="5">NBRC 107710</strain>
    </source>
</reference>
<dbReference type="GO" id="GO:0047570">
    <property type="term" value="F:3-oxoadipate enol-lactonase activity"/>
    <property type="evidence" value="ECO:0007669"/>
    <property type="project" value="UniProtKB-EC"/>
</dbReference>
<sequence length="281" mass="28790">MAEILPIDRGEWPGFVRRTIPGQTGALSVRIGGPADGPPVLFAHSILTDGAIWARQATQLAAQGFRVVVADTSGHGSSEAAAAPYTLADLGADVIAVLDGLSIDRAHFVGVSLGGMTGLGLGIDHADRLLSLCVCAARADAPAPFAAAWDDRIALARDTSTEALAGPTIARWFGDAFVANAPSMVDLLTACVAGTSTEGFVGCARAIQGLDYLDEVGQIRVPTALVIGTNDEALLAPMRALAPLIPGATYAEIANGGHLPQVDQPGRFDAVLIAHLASVGR</sequence>
<comment type="caution">
    <text evidence="3">The sequence shown here is derived from an EMBL/GenBank/DDBJ whole genome shotgun (WGS) entry which is preliminary data.</text>
</comment>
<accession>A0A7W6AQG8</accession>
<dbReference type="InterPro" id="IPR000073">
    <property type="entry name" value="AB_hydrolase_1"/>
</dbReference>
<dbReference type="EC" id="3.1.1.24" evidence="3"/>
<organism evidence="3 4">
    <name type="scientific">Methylobacterium brachythecii</name>
    <dbReference type="NCBI Taxonomy" id="1176177"/>
    <lineage>
        <taxon>Bacteria</taxon>
        <taxon>Pseudomonadati</taxon>
        <taxon>Pseudomonadota</taxon>
        <taxon>Alphaproteobacteria</taxon>
        <taxon>Hyphomicrobiales</taxon>
        <taxon>Methylobacteriaceae</taxon>
        <taxon>Methylobacterium</taxon>
    </lineage>
</organism>
<dbReference type="EMBL" id="BSPG01000029">
    <property type="protein sequence ID" value="GLS45907.1"/>
    <property type="molecule type" value="Genomic_DNA"/>
</dbReference>
<dbReference type="Pfam" id="PF00561">
    <property type="entry name" value="Abhydrolase_1"/>
    <property type="match status" value="1"/>
</dbReference>
<dbReference type="InterPro" id="IPR000639">
    <property type="entry name" value="Epox_hydrolase-like"/>
</dbReference>
<reference evidence="2" key="4">
    <citation type="submission" date="2023-01" db="EMBL/GenBank/DDBJ databases">
        <title>Draft genome sequence of Methylobacterium brachythecii strain NBRC 107710.</title>
        <authorList>
            <person name="Sun Q."/>
            <person name="Mori K."/>
        </authorList>
    </citation>
    <scope>NUCLEOTIDE SEQUENCE</scope>
    <source>
        <strain evidence="2">NBRC 107710</strain>
    </source>
</reference>
<proteinExistence type="predicted"/>
<dbReference type="InterPro" id="IPR050266">
    <property type="entry name" value="AB_hydrolase_sf"/>
</dbReference>
<dbReference type="EMBL" id="JACIDN010000011">
    <property type="protein sequence ID" value="MBB3905370.1"/>
    <property type="molecule type" value="Genomic_DNA"/>
</dbReference>
<keyword evidence="3" id="KW-0378">Hydrolase</keyword>
<gene>
    <name evidence="2" type="primary">pcaD</name>
    <name evidence="2" type="ORF">GCM10007884_38980</name>
    <name evidence="3" type="ORF">GGR33_004903</name>
</gene>
<reference evidence="3 4" key="3">
    <citation type="submission" date="2020-08" db="EMBL/GenBank/DDBJ databases">
        <title>Genomic Encyclopedia of Type Strains, Phase IV (KMG-IV): sequencing the most valuable type-strain genomes for metagenomic binning, comparative biology and taxonomic classification.</title>
        <authorList>
            <person name="Goeker M."/>
        </authorList>
    </citation>
    <scope>NUCLEOTIDE SEQUENCE [LARGE SCALE GENOMIC DNA]</scope>
    <source>
        <strain evidence="3 4">DSM 24105</strain>
    </source>
</reference>
<name>A0A7W6AQG8_9HYPH</name>
<dbReference type="Proteomes" id="UP001156881">
    <property type="component" value="Unassembled WGS sequence"/>
</dbReference>
<dbReference type="RefSeq" id="WP_183512674.1">
    <property type="nucleotide sequence ID" value="NZ_BSPG01000029.1"/>
</dbReference>